<evidence type="ECO:0000259" key="5">
    <source>
        <dbReference type="Pfam" id="PF22527"/>
    </source>
</evidence>
<name>A0A6A1W5U2_9ROSI</name>
<dbReference type="EMBL" id="RXIC02000021">
    <property type="protein sequence ID" value="KAB1218140.1"/>
    <property type="molecule type" value="Genomic_DNA"/>
</dbReference>
<dbReference type="InterPro" id="IPR055206">
    <property type="entry name" value="DEXQc_SUV3"/>
</dbReference>
<dbReference type="OrthoDB" id="2429726at2759"/>
<accession>A0A6A1W5U2</accession>
<dbReference type="InterPro" id="IPR027417">
    <property type="entry name" value="P-loop_NTPase"/>
</dbReference>
<dbReference type="InterPro" id="IPR050699">
    <property type="entry name" value="RNA-DNA_Helicase"/>
</dbReference>
<dbReference type="Pfam" id="PF22527">
    <property type="entry name" value="DEXQc_Suv3"/>
    <property type="match status" value="1"/>
</dbReference>
<dbReference type="GO" id="GO:0045025">
    <property type="term" value="C:mitochondrial degradosome"/>
    <property type="evidence" value="ECO:0007669"/>
    <property type="project" value="TreeGrafter"/>
</dbReference>
<comment type="caution">
    <text evidence="6">The sequence shown here is derived from an EMBL/GenBank/DDBJ whole genome shotgun (WGS) entry which is preliminary data.</text>
</comment>
<keyword evidence="3 6" id="KW-0347">Helicase</keyword>
<organism evidence="6 7">
    <name type="scientific">Morella rubra</name>
    <name type="common">Chinese bayberry</name>
    <dbReference type="NCBI Taxonomy" id="262757"/>
    <lineage>
        <taxon>Eukaryota</taxon>
        <taxon>Viridiplantae</taxon>
        <taxon>Streptophyta</taxon>
        <taxon>Embryophyta</taxon>
        <taxon>Tracheophyta</taxon>
        <taxon>Spermatophyta</taxon>
        <taxon>Magnoliopsida</taxon>
        <taxon>eudicotyledons</taxon>
        <taxon>Gunneridae</taxon>
        <taxon>Pentapetalae</taxon>
        <taxon>rosids</taxon>
        <taxon>fabids</taxon>
        <taxon>Fagales</taxon>
        <taxon>Myricaceae</taxon>
        <taxon>Morella</taxon>
    </lineage>
</organism>
<proteinExistence type="predicted"/>
<dbReference type="FunFam" id="3.40.50.300:FF:003871">
    <property type="entry name" value="DExH-box ATP-dependent RNA helicase DExH18 mitochondrial"/>
    <property type="match status" value="1"/>
</dbReference>
<dbReference type="SUPFAM" id="SSF52540">
    <property type="entry name" value="P-loop containing nucleoside triphosphate hydrolases"/>
    <property type="match status" value="1"/>
</dbReference>
<dbReference type="PANTHER" id="PTHR12131:SF1">
    <property type="entry name" value="ATP-DEPENDENT RNA HELICASE SUPV3L1, MITOCHONDRIAL-RELATED"/>
    <property type="match status" value="1"/>
</dbReference>
<reference evidence="6 7" key="1">
    <citation type="journal article" date="2019" name="Plant Biotechnol. J.">
        <title>The red bayberry genome and genetic basis of sex determination.</title>
        <authorList>
            <person name="Jia H.M."/>
            <person name="Jia H.J."/>
            <person name="Cai Q.L."/>
            <person name="Wang Y."/>
            <person name="Zhao H.B."/>
            <person name="Yang W.F."/>
            <person name="Wang G.Y."/>
            <person name="Li Y.H."/>
            <person name="Zhan D.L."/>
            <person name="Shen Y.T."/>
            <person name="Niu Q.F."/>
            <person name="Chang L."/>
            <person name="Qiu J."/>
            <person name="Zhao L."/>
            <person name="Xie H.B."/>
            <person name="Fu W.Y."/>
            <person name="Jin J."/>
            <person name="Li X.W."/>
            <person name="Jiao Y."/>
            <person name="Zhou C.C."/>
            <person name="Tu T."/>
            <person name="Chai C.Y."/>
            <person name="Gao J.L."/>
            <person name="Fan L.J."/>
            <person name="van de Weg E."/>
            <person name="Wang J.Y."/>
            <person name="Gao Z.S."/>
        </authorList>
    </citation>
    <scope>NUCLEOTIDE SEQUENCE [LARGE SCALE GENOMIC DNA]</scope>
    <source>
        <tissue evidence="6">Leaves</tissue>
    </source>
</reference>
<keyword evidence="2" id="KW-0378">Hydrolase</keyword>
<dbReference type="PANTHER" id="PTHR12131">
    <property type="entry name" value="ATP-DEPENDENT RNA AND DNA HELICASE"/>
    <property type="match status" value="1"/>
</dbReference>
<gene>
    <name evidence="6" type="ORF">CJ030_MR3G014450</name>
</gene>
<evidence type="ECO:0000256" key="1">
    <source>
        <dbReference type="ARBA" id="ARBA00022741"/>
    </source>
</evidence>
<keyword evidence="7" id="KW-1185">Reference proteome</keyword>
<evidence type="ECO:0000313" key="6">
    <source>
        <dbReference type="EMBL" id="KAB1218140.1"/>
    </source>
</evidence>
<dbReference type="GO" id="GO:0005524">
    <property type="term" value="F:ATP binding"/>
    <property type="evidence" value="ECO:0007669"/>
    <property type="project" value="UniProtKB-KW"/>
</dbReference>
<evidence type="ECO:0000256" key="4">
    <source>
        <dbReference type="ARBA" id="ARBA00022840"/>
    </source>
</evidence>
<dbReference type="GO" id="GO:0000965">
    <property type="term" value="P:mitochondrial RNA 3'-end processing"/>
    <property type="evidence" value="ECO:0007669"/>
    <property type="project" value="TreeGrafter"/>
</dbReference>
<sequence length="158" mass="17990">METIWLPVEMRIAALFTIPGAARKYSSCTGTTKFDFTDLTRPHTWYPNARRKHRKVFLHMGPTNSGKTYQALKQLESSSSGIYCGPLRLLAWEVAKRMNKAKVPCDLITGQERDEVDGAKHKAVTVEMADVTSDYHCAVIDEIQACYCLIWRLTFRIC</sequence>
<evidence type="ECO:0000313" key="7">
    <source>
        <dbReference type="Proteomes" id="UP000516437"/>
    </source>
</evidence>
<feature type="domain" description="ATP-dependent RNA helicase SUV3 DEXQ-box helicase" evidence="5">
    <location>
        <begin position="42"/>
        <end position="145"/>
    </location>
</feature>
<dbReference type="GO" id="GO:0004386">
    <property type="term" value="F:helicase activity"/>
    <property type="evidence" value="ECO:0007669"/>
    <property type="project" value="UniProtKB-KW"/>
</dbReference>
<dbReference type="GO" id="GO:0016787">
    <property type="term" value="F:hydrolase activity"/>
    <property type="evidence" value="ECO:0007669"/>
    <property type="project" value="UniProtKB-KW"/>
</dbReference>
<evidence type="ECO:0000256" key="3">
    <source>
        <dbReference type="ARBA" id="ARBA00022806"/>
    </source>
</evidence>
<dbReference type="Gene3D" id="3.40.50.300">
    <property type="entry name" value="P-loop containing nucleotide triphosphate hydrolases"/>
    <property type="match status" value="1"/>
</dbReference>
<dbReference type="Proteomes" id="UP000516437">
    <property type="component" value="Chromosome 3"/>
</dbReference>
<protein>
    <submittedName>
        <fullName evidence="6">ATP-dependent RNA helicase SUPV3L1, mitochondrial</fullName>
    </submittedName>
</protein>
<keyword evidence="1" id="KW-0547">Nucleotide-binding</keyword>
<keyword evidence="4" id="KW-0067">ATP-binding</keyword>
<dbReference type="AlphaFoldDB" id="A0A6A1W5U2"/>
<evidence type="ECO:0000256" key="2">
    <source>
        <dbReference type="ARBA" id="ARBA00022801"/>
    </source>
</evidence>